<protein>
    <submittedName>
        <fullName evidence="1">Stage V sporulation protein AD</fullName>
    </submittedName>
</protein>
<dbReference type="Pfam" id="PF07451">
    <property type="entry name" value="SpoVAD"/>
    <property type="match status" value="1"/>
</dbReference>
<dbReference type="RefSeq" id="WP_191694908.1">
    <property type="nucleotide sequence ID" value="NZ_JACSQN010000009.1"/>
</dbReference>
<dbReference type="Proteomes" id="UP000626786">
    <property type="component" value="Unassembled WGS sequence"/>
</dbReference>
<dbReference type="InterPro" id="IPR010894">
    <property type="entry name" value="SpoVAD"/>
</dbReference>
<keyword evidence="2" id="KW-1185">Reference proteome</keyword>
<organism evidence="1 2">
    <name type="scientific">Sporosarcina quadrami</name>
    <dbReference type="NCBI Taxonomy" id="2762234"/>
    <lineage>
        <taxon>Bacteria</taxon>
        <taxon>Bacillati</taxon>
        <taxon>Bacillota</taxon>
        <taxon>Bacilli</taxon>
        <taxon>Bacillales</taxon>
        <taxon>Caryophanaceae</taxon>
        <taxon>Sporosarcina</taxon>
    </lineage>
</organism>
<gene>
    <name evidence="1" type="ORF">H9649_10860</name>
</gene>
<name>A0ABR8UAN9_9BACL</name>
<evidence type="ECO:0000313" key="1">
    <source>
        <dbReference type="EMBL" id="MBD7985088.1"/>
    </source>
</evidence>
<sequence>MVKKGLLTFPSLPSIVATGVTAGPLEKKSPFHSHFDKIYDDESCDAKTNEHGHAKLMEDACMIALSKLGKVPSDADFFLVGDLVNQMTPSNFTATSIGIPYIGVFAACATSVSSMLLAALLTESGMSQLTIAGSASQHNAIERQFRYPIEYGAQKGETAQWTATAAGIAAITPHRNGVPSIVCGTFGKAVDMGMTDPLNMGAAMAPAAADTLKRHLEGHNKQVSDYDCIMTGDLGKNGFAIFIKLVQNQGITNIDNFSDAGMEFYGKNPDFMAGASGAGCSAAVYLSEVYAKLLSKEYKKVLLIATGALLSPMSFQQGDTIPSIAHAIELTMK</sequence>
<proteinExistence type="predicted"/>
<dbReference type="Gene3D" id="3.40.47.40">
    <property type="entry name" value="Stage V sporulation protein AD"/>
    <property type="match status" value="1"/>
</dbReference>
<comment type="caution">
    <text evidence="1">The sequence shown here is derived from an EMBL/GenBank/DDBJ whole genome shotgun (WGS) entry which is preliminary data.</text>
</comment>
<reference evidence="1 2" key="1">
    <citation type="submission" date="2020-08" db="EMBL/GenBank/DDBJ databases">
        <title>A Genomic Blueprint of the Chicken Gut Microbiome.</title>
        <authorList>
            <person name="Gilroy R."/>
            <person name="Ravi A."/>
            <person name="Getino M."/>
            <person name="Pursley I."/>
            <person name="Horton D.L."/>
            <person name="Alikhan N.-F."/>
            <person name="Baker D."/>
            <person name="Gharbi K."/>
            <person name="Hall N."/>
            <person name="Watson M."/>
            <person name="Adriaenssens E.M."/>
            <person name="Foster-Nyarko E."/>
            <person name="Jarju S."/>
            <person name="Secka A."/>
            <person name="Antonio M."/>
            <person name="Oren A."/>
            <person name="Chaudhuri R."/>
            <person name="La Ragione R.M."/>
            <person name="Hildebrand F."/>
            <person name="Pallen M.J."/>
        </authorList>
    </citation>
    <scope>NUCLEOTIDE SEQUENCE [LARGE SCALE GENOMIC DNA]</scope>
    <source>
        <strain evidence="1 2">Sa2YVA2</strain>
    </source>
</reference>
<dbReference type="EMBL" id="JACSQN010000009">
    <property type="protein sequence ID" value="MBD7985088.1"/>
    <property type="molecule type" value="Genomic_DNA"/>
</dbReference>
<accession>A0ABR8UAN9</accession>
<dbReference type="InterPro" id="IPR016039">
    <property type="entry name" value="Thiolase-like"/>
</dbReference>
<evidence type="ECO:0000313" key="2">
    <source>
        <dbReference type="Proteomes" id="UP000626786"/>
    </source>
</evidence>
<dbReference type="SUPFAM" id="SSF53901">
    <property type="entry name" value="Thiolase-like"/>
    <property type="match status" value="1"/>
</dbReference>
<dbReference type="InterPro" id="IPR038369">
    <property type="entry name" value="SpoVAD_sf"/>
</dbReference>